<sequence>MNRLLEKVFVSFSSQTRPDSYYSYPEGSKEASVVFQVVYQGTKVIDDGRVVLYFAPTADPSARYGAFEGKTPMLAKDVTNVKPGDMIEFDSTEYSVPEALALIPRDLSAFTSTLFVQALFNTTLDDPLPNLYTGNVVSEMVPVKIEPTPGALPIVKIVADQVISYTMDVSNSEWMECIEMKSQLLSEYHNKDVFMYAAVVLPKGYHQRPSNTKYPTVYYIEGFMGTEFYADRARAFLNSEMGDDWKEGRWPTPMIRVTLGSRFKFGHTSFSDTEVNGPWGSALVSEFIPYLESKFAMLASGSGRFLHGHSSGGWATLWLQLHNPDFFGGTWSTSPDPVDFTKFQLINIYEADNAFWDPYGRPYPFSRADGAVESTVRDGNLYERVAARGNGGQWDTFFAAFGPRDVTTGLPIPLFDKLTGAIDRDVAAYWARYDICKLLRDRGDTILPRLTNKIHVTCGTEDSCYLDRACQSLQKIIGRKPATLTTSNYVDMIPGDHNSIRNRKHYQTIYKEIALAHQQLTQQK</sequence>
<dbReference type="Pfam" id="PF00756">
    <property type="entry name" value="Esterase"/>
    <property type="match status" value="1"/>
</dbReference>
<dbReference type="SUPFAM" id="SSF53474">
    <property type="entry name" value="alpha/beta-Hydrolases"/>
    <property type="match status" value="1"/>
</dbReference>
<dbReference type="EMBL" id="SPLM01000072">
    <property type="protein sequence ID" value="TMW63662.1"/>
    <property type="molecule type" value="Genomic_DNA"/>
</dbReference>
<dbReference type="PANTHER" id="PTHR48098:SF3">
    <property type="entry name" value="IRON(III) ENTEROBACTIN ESTERASE"/>
    <property type="match status" value="1"/>
</dbReference>
<dbReference type="AlphaFoldDB" id="A0A8K1FLB1"/>
<evidence type="ECO:0000313" key="1">
    <source>
        <dbReference type="EMBL" id="TMW63662.1"/>
    </source>
</evidence>
<evidence type="ECO:0008006" key="3">
    <source>
        <dbReference type="Google" id="ProtNLM"/>
    </source>
</evidence>
<dbReference type="InterPro" id="IPR000801">
    <property type="entry name" value="Esterase-like"/>
</dbReference>
<organism evidence="1 2">
    <name type="scientific">Pythium oligandrum</name>
    <name type="common">Mycoparasitic fungus</name>
    <dbReference type="NCBI Taxonomy" id="41045"/>
    <lineage>
        <taxon>Eukaryota</taxon>
        <taxon>Sar</taxon>
        <taxon>Stramenopiles</taxon>
        <taxon>Oomycota</taxon>
        <taxon>Peronosporomycetes</taxon>
        <taxon>Pythiales</taxon>
        <taxon>Pythiaceae</taxon>
        <taxon>Pythium</taxon>
    </lineage>
</organism>
<dbReference type="PANTHER" id="PTHR48098">
    <property type="entry name" value="ENTEROCHELIN ESTERASE-RELATED"/>
    <property type="match status" value="1"/>
</dbReference>
<reference evidence="1" key="1">
    <citation type="submission" date="2019-03" db="EMBL/GenBank/DDBJ databases">
        <title>Long read genome sequence of the mycoparasitic Pythium oligandrum ATCC 38472 isolated from sugarbeet rhizosphere.</title>
        <authorList>
            <person name="Gaulin E."/>
        </authorList>
    </citation>
    <scope>NUCLEOTIDE SEQUENCE</scope>
    <source>
        <strain evidence="1">ATCC 38472_TT</strain>
    </source>
</reference>
<dbReference type="OrthoDB" id="184793at2759"/>
<evidence type="ECO:0000313" key="2">
    <source>
        <dbReference type="Proteomes" id="UP000794436"/>
    </source>
</evidence>
<dbReference type="InterPro" id="IPR029058">
    <property type="entry name" value="AB_hydrolase_fold"/>
</dbReference>
<proteinExistence type="predicted"/>
<protein>
    <recommendedName>
        <fullName evidence="3">Esterase</fullName>
    </recommendedName>
</protein>
<gene>
    <name evidence="1" type="ORF">Poli38472_002603</name>
</gene>
<dbReference type="Proteomes" id="UP000794436">
    <property type="component" value="Unassembled WGS sequence"/>
</dbReference>
<accession>A0A8K1FLB1</accession>
<dbReference type="Gene3D" id="3.40.50.1820">
    <property type="entry name" value="alpha/beta hydrolase"/>
    <property type="match status" value="1"/>
</dbReference>
<name>A0A8K1FLB1_PYTOL</name>
<keyword evidence="2" id="KW-1185">Reference proteome</keyword>
<dbReference type="InterPro" id="IPR050583">
    <property type="entry name" value="Mycobacterial_A85_antigen"/>
</dbReference>
<comment type="caution">
    <text evidence="1">The sequence shown here is derived from an EMBL/GenBank/DDBJ whole genome shotgun (WGS) entry which is preliminary data.</text>
</comment>